<dbReference type="InterPro" id="IPR029055">
    <property type="entry name" value="Ntn_hydrolases_N"/>
</dbReference>
<keyword evidence="2" id="KW-0378">Hydrolase</keyword>
<name>A0AAV7YVI8_9EUKA</name>
<evidence type="ECO:0000313" key="5">
    <source>
        <dbReference type="Proteomes" id="UP001146793"/>
    </source>
</evidence>
<gene>
    <name evidence="4" type="ORF">M0812_21629</name>
</gene>
<dbReference type="InterPro" id="IPR002692">
    <property type="entry name" value="S45"/>
</dbReference>
<comment type="similarity">
    <text evidence="1">Belongs to the peptidase S45 family.</text>
</comment>
<dbReference type="PANTHER" id="PTHR34218">
    <property type="entry name" value="PEPTIDASE S45 PENICILLIN AMIDASE"/>
    <property type="match status" value="1"/>
</dbReference>
<evidence type="ECO:0000256" key="2">
    <source>
        <dbReference type="ARBA" id="ARBA00022801"/>
    </source>
</evidence>
<reference evidence="4" key="1">
    <citation type="submission" date="2022-08" db="EMBL/GenBank/DDBJ databases">
        <title>Novel sulphate-reducing endosymbionts in the free-living metamonad Anaeramoeba.</title>
        <authorList>
            <person name="Jerlstrom-Hultqvist J."/>
            <person name="Cepicka I."/>
            <person name="Gallot-Lavallee L."/>
            <person name="Salas-Leiva D."/>
            <person name="Curtis B.A."/>
            <person name="Zahonova K."/>
            <person name="Pipaliya S."/>
            <person name="Dacks J."/>
            <person name="Roger A.J."/>
        </authorList>
    </citation>
    <scope>NUCLEOTIDE SEQUENCE</scope>
    <source>
        <strain evidence="4">Busselton2</strain>
    </source>
</reference>
<evidence type="ECO:0000256" key="3">
    <source>
        <dbReference type="ARBA" id="ARBA00023145"/>
    </source>
</evidence>
<dbReference type="Gene3D" id="1.10.439.10">
    <property type="entry name" value="Penicillin Amidohydrolase, domain 1"/>
    <property type="match status" value="1"/>
</dbReference>
<dbReference type="AlphaFoldDB" id="A0AAV7YVI8"/>
<dbReference type="Pfam" id="PF01804">
    <property type="entry name" value="Penicil_amidase"/>
    <property type="match status" value="2"/>
</dbReference>
<sequence length="939" mass="107061">MIIPILGLILLILIIFYTVLKKDNLIAYYLYLQSKKVIPDYSGEIIVEENLTNPIEIIRDKYGVAHVLASNECDGYYGVGYCQAQDRLFQMEISRRMGKGTLSEILGRSDPILSSDIYFLTLGLKQIASSDVKNLTTKERTLVSSYINGINYCVKNQLMRKKLPIEFKLLKTKFEPWTIEDCLLVFRLLCVQMNFGFVGSVCRNEIISKFGEDALYELEYHKNLPKSQIFKGTHLDFQGLCKDFNCGNSKVMLNGFGGSNCFAVSGNHSTTGKPILCSDPHLDSSNPSAFYFIHLSIESEKRKNKEQLITKENLNLSKSKTKKTKEFIKTNQANEINETNEINKTKKTKIKNEKNERNQNKVKKIEVMGLMVPGTPLTTIGRTKDISWGVTLTIANTETIYAEKVKGRKYYYDGKWHKAEIVEEKIMIKGEKNPFLYNVMKTCHGPILFYDPVKQESLDKNKEFLKLSVFSMSTLPSKHGITNFSVIRHITKGKNIYQIRDTLSHLEPVSLNLVFADIEGNIAYQMTGKFQEKEGKFSKYPILPGWLSEYHVKKFIPFEKLPHLINPECGYIVSSNNLIKGDWPFLGKDFLTDVRANRISQLIENLIDGDLNADGLRGVGAGSVNLHMNAKLNVNNHSNNSKIETQNLMGICWDTKSLNGKRFQNILKNKYDHFLNSHPNKQIGILWNKLKNWDCHMDVDSVGASLYETIRIEFYKLLLLSNIKNENDRSGISLLFGNTISSLYQAQNSFKVFSYEIINNLLNNPQDSIWVKNAGGVNHLLEQSFLNTITFWKERKGFSVSQLDQWVYGKIHKLELFHPFSAKSGAAKLAFNSKSVEYGGNSETVCLQSTNECYPLKALVCSAARVVFDLKNIDNTQFVLSSGNNSNIASDFYLNHFERTLNKKMARGVSSKDKIEKIAKYYLKLLPKREIVLETKKQK</sequence>
<dbReference type="EMBL" id="JANTQA010000047">
    <property type="protein sequence ID" value="KAJ3432686.1"/>
    <property type="molecule type" value="Genomic_DNA"/>
</dbReference>
<dbReference type="InterPro" id="IPR043146">
    <property type="entry name" value="Penicillin_amidase_N_B-knob"/>
</dbReference>
<dbReference type="InterPro" id="IPR023343">
    <property type="entry name" value="Penicillin_amidase_dom1"/>
</dbReference>
<dbReference type="SUPFAM" id="SSF56235">
    <property type="entry name" value="N-terminal nucleophile aminohydrolases (Ntn hydrolases)"/>
    <property type="match status" value="2"/>
</dbReference>
<protein>
    <submittedName>
        <fullName evidence="4">Peptidase s45 penicillin amidase</fullName>
    </submittedName>
</protein>
<dbReference type="Gene3D" id="1.10.1400.10">
    <property type="match status" value="1"/>
</dbReference>
<organism evidence="4 5">
    <name type="scientific">Anaeramoeba flamelloides</name>
    <dbReference type="NCBI Taxonomy" id="1746091"/>
    <lineage>
        <taxon>Eukaryota</taxon>
        <taxon>Metamonada</taxon>
        <taxon>Anaeramoebidae</taxon>
        <taxon>Anaeramoeba</taxon>
    </lineage>
</organism>
<dbReference type="PIRSF" id="PIRSF001227">
    <property type="entry name" value="Pen_acylase"/>
    <property type="match status" value="1"/>
</dbReference>
<proteinExistence type="inferred from homology"/>
<dbReference type="Gene3D" id="2.30.120.10">
    <property type="match status" value="1"/>
</dbReference>
<comment type="caution">
    <text evidence="4">The sequence shown here is derived from an EMBL/GenBank/DDBJ whole genome shotgun (WGS) entry which is preliminary data.</text>
</comment>
<keyword evidence="3" id="KW-0865">Zymogen</keyword>
<dbReference type="InterPro" id="IPR043147">
    <property type="entry name" value="Penicillin_amidase_A-knob"/>
</dbReference>
<dbReference type="InterPro" id="IPR014395">
    <property type="entry name" value="Pen/GL7ACA/AHL_acylase"/>
</dbReference>
<evidence type="ECO:0000313" key="4">
    <source>
        <dbReference type="EMBL" id="KAJ3432686.1"/>
    </source>
</evidence>
<accession>A0AAV7YVI8</accession>
<dbReference type="GO" id="GO:0016811">
    <property type="term" value="F:hydrolase activity, acting on carbon-nitrogen (but not peptide) bonds, in linear amides"/>
    <property type="evidence" value="ECO:0007669"/>
    <property type="project" value="InterPro"/>
</dbReference>
<dbReference type="Gene3D" id="3.60.20.10">
    <property type="entry name" value="Glutamine Phosphoribosylpyrophosphate, subunit 1, domain 1"/>
    <property type="match status" value="2"/>
</dbReference>
<dbReference type="GO" id="GO:0017000">
    <property type="term" value="P:antibiotic biosynthetic process"/>
    <property type="evidence" value="ECO:0007669"/>
    <property type="project" value="InterPro"/>
</dbReference>
<evidence type="ECO:0000256" key="1">
    <source>
        <dbReference type="ARBA" id="ARBA00006586"/>
    </source>
</evidence>
<dbReference type="PANTHER" id="PTHR34218:SF4">
    <property type="entry name" value="ACYL-HOMOSERINE LACTONE ACYLASE QUIP"/>
    <property type="match status" value="1"/>
</dbReference>
<dbReference type="Proteomes" id="UP001146793">
    <property type="component" value="Unassembled WGS sequence"/>
</dbReference>